<proteinExistence type="predicted"/>
<feature type="transmembrane region" description="Helical" evidence="1">
    <location>
        <begin position="20"/>
        <end position="41"/>
    </location>
</feature>
<evidence type="ECO:0000313" key="3">
    <source>
        <dbReference type="Proteomes" id="UP001383192"/>
    </source>
</evidence>
<accession>A0AAW0D9V7</accession>
<dbReference type="EMBL" id="JAYKXP010000020">
    <property type="protein sequence ID" value="KAK7047276.1"/>
    <property type="molecule type" value="Genomic_DNA"/>
</dbReference>
<keyword evidence="1" id="KW-0472">Membrane</keyword>
<evidence type="ECO:0000313" key="2">
    <source>
        <dbReference type="EMBL" id="KAK7047276.1"/>
    </source>
</evidence>
<reference evidence="2 3" key="1">
    <citation type="submission" date="2024-01" db="EMBL/GenBank/DDBJ databases">
        <title>A draft genome for a cacao thread blight-causing isolate of Paramarasmius palmivorus.</title>
        <authorList>
            <person name="Baruah I.K."/>
            <person name="Bukari Y."/>
            <person name="Amoako-Attah I."/>
            <person name="Meinhardt L.W."/>
            <person name="Bailey B.A."/>
            <person name="Cohen S.P."/>
        </authorList>
    </citation>
    <scope>NUCLEOTIDE SEQUENCE [LARGE SCALE GENOMIC DNA]</scope>
    <source>
        <strain evidence="2 3">GH-12</strain>
    </source>
</reference>
<dbReference type="Proteomes" id="UP001383192">
    <property type="component" value="Unassembled WGS sequence"/>
</dbReference>
<protein>
    <submittedName>
        <fullName evidence="2">Uncharacterized protein</fullName>
    </submittedName>
</protein>
<gene>
    <name evidence="2" type="ORF">VNI00_006507</name>
</gene>
<evidence type="ECO:0000256" key="1">
    <source>
        <dbReference type="SAM" id="Phobius"/>
    </source>
</evidence>
<keyword evidence="1" id="KW-0812">Transmembrane</keyword>
<sequence>MTFAFIPGAVYGLRLGFQDIVVWEAGFVYVFRILLLIPALIKPSFLNMVLSLFVCRMITHVKEIEYKPAPRSAETTDANITTDFYSTYTVDTITTSTFTVKNGGDGVCKK</sequence>
<keyword evidence="3" id="KW-1185">Reference proteome</keyword>
<organism evidence="2 3">
    <name type="scientific">Paramarasmius palmivorus</name>
    <dbReference type="NCBI Taxonomy" id="297713"/>
    <lineage>
        <taxon>Eukaryota</taxon>
        <taxon>Fungi</taxon>
        <taxon>Dikarya</taxon>
        <taxon>Basidiomycota</taxon>
        <taxon>Agaricomycotina</taxon>
        <taxon>Agaricomycetes</taxon>
        <taxon>Agaricomycetidae</taxon>
        <taxon>Agaricales</taxon>
        <taxon>Marasmiineae</taxon>
        <taxon>Marasmiaceae</taxon>
        <taxon>Paramarasmius</taxon>
    </lineage>
</organism>
<name>A0AAW0D9V7_9AGAR</name>
<keyword evidence="1" id="KW-1133">Transmembrane helix</keyword>
<comment type="caution">
    <text evidence="2">The sequence shown here is derived from an EMBL/GenBank/DDBJ whole genome shotgun (WGS) entry which is preliminary data.</text>
</comment>
<dbReference type="AlphaFoldDB" id="A0AAW0D9V7"/>